<dbReference type="InterPro" id="IPR013691">
    <property type="entry name" value="MeTrfase_14"/>
</dbReference>
<organism evidence="3 4">
    <name type="scientific">Actinomadura sediminis</name>
    <dbReference type="NCBI Taxonomy" id="1038904"/>
    <lineage>
        <taxon>Bacteria</taxon>
        <taxon>Bacillati</taxon>
        <taxon>Actinomycetota</taxon>
        <taxon>Actinomycetes</taxon>
        <taxon>Streptosporangiales</taxon>
        <taxon>Thermomonosporaceae</taxon>
        <taxon>Actinomadura</taxon>
    </lineage>
</organism>
<dbReference type="Pfam" id="PF08484">
    <property type="entry name" value="Methyltransf_14"/>
    <property type="match status" value="1"/>
</dbReference>
<dbReference type="Proteomes" id="UP001596972">
    <property type="component" value="Unassembled WGS sequence"/>
</dbReference>
<dbReference type="InterPro" id="IPR038576">
    <property type="entry name" value="Methyltransf_Zn-bd_dom_put_sf"/>
</dbReference>
<dbReference type="PANTHER" id="PTHR43861">
    <property type="entry name" value="TRANS-ACONITATE 2-METHYLTRANSFERASE-RELATED"/>
    <property type="match status" value="1"/>
</dbReference>
<reference evidence="4" key="1">
    <citation type="journal article" date="2019" name="Int. J. Syst. Evol. Microbiol.">
        <title>The Global Catalogue of Microorganisms (GCM) 10K type strain sequencing project: providing services to taxonomists for standard genome sequencing and annotation.</title>
        <authorList>
            <consortium name="The Broad Institute Genomics Platform"/>
            <consortium name="The Broad Institute Genome Sequencing Center for Infectious Disease"/>
            <person name="Wu L."/>
            <person name="Ma J."/>
        </authorList>
    </citation>
    <scope>NUCLEOTIDE SEQUENCE [LARGE SCALE GENOMIC DNA]</scope>
    <source>
        <strain evidence="4">JCM 31202</strain>
    </source>
</reference>
<accession>A0ABW3ELC3</accession>
<sequence length="416" mass="45231">MVRPVDRCRVCGRDDWLDVLSFGETLLAGDFQDPADPPGDRYPLDVAVCRECRLMSLRHVVSPEKLFEHYLYVSSDSGLITGHSRRLVEHSVAGLGLAEGDLVVELGSNVGAQLAMFQEAGLRTVGVDPARNLAAAANERGVETLPEYFTTAAAVRVAERHGPARMVLGRQCFAHIDDVHEVLDGATRLLTADGVLAIEVPYLVELLANNQFDTIFHEHLSYFSLGTLHRLFGGHGLRVFDVWTAPVHGGSIVVFATPEASPRPTRPVVGEMLADERARGLTGEDVYRRFAARVERVRAEIGDLVRGLVAGGATVAGYGAPAKGSALLQACGLGRAEVAFCTDTTSLKQGRLLPGSRIPVCSPEEGTARRPDYFLLLAWNYAEEIIRKERRFLEDGGRFIVPIPEPRIVSAQTVTA</sequence>
<comment type="caution">
    <text evidence="3">The sequence shown here is derived from an EMBL/GenBank/DDBJ whole genome shotgun (WGS) entry which is preliminary data.</text>
</comment>
<dbReference type="Gene3D" id="3.40.50.150">
    <property type="entry name" value="Vaccinia Virus protein VP39"/>
    <property type="match status" value="1"/>
</dbReference>
<dbReference type="SUPFAM" id="SSF53335">
    <property type="entry name" value="S-adenosyl-L-methionine-dependent methyltransferases"/>
    <property type="match status" value="1"/>
</dbReference>
<dbReference type="GO" id="GO:0032259">
    <property type="term" value="P:methylation"/>
    <property type="evidence" value="ECO:0007669"/>
    <property type="project" value="UniProtKB-KW"/>
</dbReference>
<keyword evidence="3" id="KW-0489">Methyltransferase</keyword>
<evidence type="ECO:0000259" key="1">
    <source>
        <dbReference type="Pfam" id="PF08421"/>
    </source>
</evidence>
<dbReference type="InterPro" id="IPR013630">
    <property type="entry name" value="Methyltransf_Zn-bd_dom_put"/>
</dbReference>
<evidence type="ECO:0000313" key="3">
    <source>
        <dbReference type="EMBL" id="MFD0900315.1"/>
    </source>
</evidence>
<dbReference type="Pfam" id="PF13489">
    <property type="entry name" value="Methyltransf_23"/>
    <property type="match status" value="1"/>
</dbReference>
<dbReference type="Gene3D" id="6.10.250.3100">
    <property type="match status" value="1"/>
</dbReference>
<feature type="domain" description="C-methyltransferase" evidence="2">
    <location>
        <begin position="246"/>
        <end position="404"/>
    </location>
</feature>
<feature type="domain" description="Methyltransferase putative zinc binding" evidence="1">
    <location>
        <begin position="8"/>
        <end position="67"/>
    </location>
</feature>
<dbReference type="GO" id="GO:0008168">
    <property type="term" value="F:methyltransferase activity"/>
    <property type="evidence" value="ECO:0007669"/>
    <property type="project" value="UniProtKB-KW"/>
</dbReference>
<dbReference type="EC" id="2.1.1.-" evidence="3"/>
<proteinExistence type="predicted"/>
<dbReference type="PANTHER" id="PTHR43861:SF5">
    <property type="entry name" value="BLL5978 PROTEIN"/>
    <property type="match status" value="1"/>
</dbReference>
<evidence type="ECO:0000259" key="2">
    <source>
        <dbReference type="Pfam" id="PF08484"/>
    </source>
</evidence>
<dbReference type="Pfam" id="PF08421">
    <property type="entry name" value="Methyltransf_13"/>
    <property type="match status" value="1"/>
</dbReference>
<dbReference type="InterPro" id="IPR029063">
    <property type="entry name" value="SAM-dependent_MTases_sf"/>
</dbReference>
<dbReference type="Gene3D" id="6.20.50.110">
    <property type="entry name" value="Methyltransferase, zinc-binding domain"/>
    <property type="match status" value="1"/>
</dbReference>
<name>A0ABW3ELC3_9ACTN</name>
<dbReference type="Gene3D" id="3.40.50.720">
    <property type="entry name" value="NAD(P)-binding Rossmann-like Domain"/>
    <property type="match status" value="1"/>
</dbReference>
<gene>
    <name evidence="3" type="ORF">ACFQ11_07925</name>
</gene>
<keyword evidence="3" id="KW-0808">Transferase</keyword>
<dbReference type="EMBL" id="JBHTJA010000010">
    <property type="protein sequence ID" value="MFD0900315.1"/>
    <property type="molecule type" value="Genomic_DNA"/>
</dbReference>
<evidence type="ECO:0000313" key="4">
    <source>
        <dbReference type="Proteomes" id="UP001596972"/>
    </source>
</evidence>
<keyword evidence="4" id="KW-1185">Reference proteome</keyword>
<protein>
    <submittedName>
        <fullName evidence="3">Class I SAM-dependent methyltransferase</fullName>
        <ecNumber evidence="3">2.1.1.-</ecNumber>
    </submittedName>
</protein>